<evidence type="ECO:0000313" key="1">
    <source>
        <dbReference type="EMBL" id="KAF0756524.1"/>
    </source>
</evidence>
<gene>
    <name evidence="1" type="ORF">FWK35_00008112</name>
</gene>
<feature type="non-terminal residue" evidence="1">
    <location>
        <position position="156"/>
    </location>
</feature>
<accession>A0A6G0YIZ4</accession>
<reference evidence="1 2" key="1">
    <citation type="submission" date="2019-08" db="EMBL/GenBank/DDBJ databases">
        <title>Whole genome of Aphis craccivora.</title>
        <authorList>
            <person name="Voronova N.V."/>
            <person name="Shulinski R.S."/>
            <person name="Bandarenka Y.V."/>
            <person name="Zhorov D.G."/>
            <person name="Warner D."/>
        </authorList>
    </citation>
    <scope>NUCLEOTIDE SEQUENCE [LARGE SCALE GENOMIC DNA]</scope>
    <source>
        <strain evidence="1">180601</strain>
        <tissue evidence="1">Whole Body</tissue>
    </source>
</reference>
<comment type="caution">
    <text evidence="1">The sequence shown here is derived from an EMBL/GenBank/DDBJ whole genome shotgun (WGS) entry which is preliminary data.</text>
</comment>
<dbReference type="AlphaFoldDB" id="A0A6G0YIZ4"/>
<sequence>MYLLKKWDRERMLIMDGQMNVDKNVDGETQYSTDEVNRVIFGQSSQNTQSHVKEDGNTLMQTLLKQNELLMRMLAIKEKPPEEVYAPPDLSKVLPTFDGKCKPHEAADWLSTLCGVASLHRWLDALKLEAARVNVDGPARQWYIGRRFNSWAEFEQ</sequence>
<organism evidence="1 2">
    <name type="scientific">Aphis craccivora</name>
    <name type="common">Cowpea aphid</name>
    <dbReference type="NCBI Taxonomy" id="307492"/>
    <lineage>
        <taxon>Eukaryota</taxon>
        <taxon>Metazoa</taxon>
        <taxon>Ecdysozoa</taxon>
        <taxon>Arthropoda</taxon>
        <taxon>Hexapoda</taxon>
        <taxon>Insecta</taxon>
        <taxon>Pterygota</taxon>
        <taxon>Neoptera</taxon>
        <taxon>Paraneoptera</taxon>
        <taxon>Hemiptera</taxon>
        <taxon>Sternorrhyncha</taxon>
        <taxon>Aphidomorpha</taxon>
        <taxon>Aphidoidea</taxon>
        <taxon>Aphididae</taxon>
        <taxon>Aphidini</taxon>
        <taxon>Aphis</taxon>
        <taxon>Aphis</taxon>
    </lineage>
</organism>
<dbReference type="EMBL" id="VUJU01003834">
    <property type="protein sequence ID" value="KAF0756524.1"/>
    <property type="molecule type" value="Genomic_DNA"/>
</dbReference>
<proteinExistence type="predicted"/>
<evidence type="ECO:0000313" key="2">
    <source>
        <dbReference type="Proteomes" id="UP000478052"/>
    </source>
</evidence>
<keyword evidence="2" id="KW-1185">Reference proteome</keyword>
<name>A0A6G0YIZ4_APHCR</name>
<dbReference type="OrthoDB" id="6630204at2759"/>
<dbReference type="Proteomes" id="UP000478052">
    <property type="component" value="Unassembled WGS sequence"/>
</dbReference>
<protein>
    <submittedName>
        <fullName evidence="1">Uncharacterized protein</fullName>
    </submittedName>
</protein>